<sequence>MEVDHLRYLNNNHCHLESFGVIIMDVNALKYVNDNFGHEAGDKLLVKAAKTISNSVRQTDYVFRFGGDEFLVLLPEVDHDDLEVIKLRIQEQNHVPSKEQPISVHLSIGTCSTSEFGKAQDVLSCADKKMYEDKRKFYENEGKNLLRNDQSDTIQKGHGSCCKNNR</sequence>
<dbReference type="PANTHER" id="PTHR45138">
    <property type="entry name" value="REGULATORY COMPONENTS OF SENSORY TRANSDUCTION SYSTEM"/>
    <property type="match status" value="1"/>
</dbReference>
<dbReference type="PANTHER" id="PTHR45138:SF23">
    <property type="entry name" value="SIGNALING PROTEIN"/>
    <property type="match status" value="1"/>
</dbReference>
<dbReference type="eggNOG" id="COG2199">
    <property type="taxonomic scope" value="Bacteria"/>
</dbReference>
<protein>
    <submittedName>
        <fullName evidence="2">Diguanylate cyclase (GGDEF) domain-containing protein</fullName>
    </submittedName>
</protein>
<dbReference type="EMBL" id="CP003273">
    <property type="protein sequence ID" value="AGL02181.1"/>
    <property type="molecule type" value="Genomic_DNA"/>
</dbReference>
<dbReference type="GO" id="GO:1902201">
    <property type="term" value="P:negative regulation of bacterial-type flagellum-dependent cell motility"/>
    <property type="evidence" value="ECO:0007669"/>
    <property type="project" value="TreeGrafter"/>
</dbReference>
<dbReference type="STRING" id="767817.Desgi_2780"/>
<dbReference type="KEGG" id="dgi:Desgi_2780"/>
<gene>
    <name evidence="2" type="ORF">Desgi_2780</name>
</gene>
<feature type="domain" description="GGDEF" evidence="1">
    <location>
        <begin position="17"/>
        <end position="151"/>
    </location>
</feature>
<dbReference type="PROSITE" id="PS50887">
    <property type="entry name" value="GGDEF"/>
    <property type="match status" value="1"/>
</dbReference>
<dbReference type="NCBIfam" id="TIGR00254">
    <property type="entry name" value="GGDEF"/>
    <property type="match status" value="1"/>
</dbReference>
<dbReference type="GO" id="GO:0043709">
    <property type="term" value="P:cell adhesion involved in single-species biofilm formation"/>
    <property type="evidence" value="ECO:0007669"/>
    <property type="project" value="TreeGrafter"/>
</dbReference>
<dbReference type="Proteomes" id="UP000013520">
    <property type="component" value="Chromosome"/>
</dbReference>
<organism evidence="2 3">
    <name type="scientific">Desulfoscipio gibsoniae DSM 7213</name>
    <dbReference type="NCBI Taxonomy" id="767817"/>
    <lineage>
        <taxon>Bacteria</taxon>
        <taxon>Bacillati</taxon>
        <taxon>Bacillota</taxon>
        <taxon>Clostridia</taxon>
        <taxon>Eubacteriales</taxon>
        <taxon>Desulfallaceae</taxon>
        <taxon>Desulfoscipio</taxon>
    </lineage>
</organism>
<dbReference type="Pfam" id="PF00990">
    <property type="entry name" value="GGDEF"/>
    <property type="match status" value="1"/>
</dbReference>
<proteinExistence type="predicted"/>
<evidence type="ECO:0000313" key="2">
    <source>
        <dbReference type="EMBL" id="AGL02181.1"/>
    </source>
</evidence>
<evidence type="ECO:0000259" key="1">
    <source>
        <dbReference type="PROSITE" id="PS50887"/>
    </source>
</evidence>
<dbReference type="HOGENOM" id="CLU_000445_11_16_9"/>
<dbReference type="InterPro" id="IPR050469">
    <property type="entry name" value="Diguanylate_Cyclase"/>
</dbReference>
<dbReference type="AlphaFoldDB" id="R4KRE3"/>
<accession>R4KRE3</accession>
<dbReference type="GO" id="GO:0005886">
    <property type="term" value="C:plasma membrane"/>
    <property type="evidence" value="ECO:0007669"/>
    <property type="project" value="TreeGrafter"/>
</dbReference>
<dbReference type="InterPro" id="IPR029787">
    <property type="entry name" value="Nucleotide_cyclase"/>
</dbReference>
<dbReference type="SMART" id="SM00267">
    <property type="entry name" value="GGDEF"/>
    <property type="match status" value="1"/>
</dbReference>
<dbReference type="InterPro" id="IPR000160">
    <property type="entry name" value="GGDEF_dom"/>
</dbReference>
<dbReference type="SUPFAM" id="SSF55073">
    <property type="entry name" value="Nucleotide cyclase"/>
    <property type="match status" value="1"/>
</dbReference>
<reference evidence="2 3" key="1">
    <citation type="submission" date="2012-01" db="EMBL/GenBank/DDBJ databases">
        <title>Complete sequence of Desulfotomaculum gibsoniae DSM 7213.</title>
        <authorList>
            <consortium name="US DOE Joint Genome Institute"/>
            <person name="Lucas S."/>
            <person name="Han J."/>
            <person name="Lapidus A."/>
            <person name="Cheng J.-F."/>
            <person name="Goodwin L."/>
            <person name="Pitluck S."/>
            <person name="Peters L."/>
            <person name="Ovchinnikova G."/>
            <person name="Teshima H."/>
            <person name="Detter J.C."/>
            <person name="Han C."/>
            <person name="Tapia R."/>
            <person name="Land M."/>
            <person name="Hauser L."/>
            <person name="Kyrpides N."/>
            <person name="Ivanova N."/>
            <person name="Pagani I."/>
            <person name="Parshina S."/>
            <person name="Plugge C."/>
            <person name="Muyzer G."/>
            <person name="Kuever J."/>
            <person name="Ivanova A."/>
            <person name="Nazina T."/>
            <person name="Klenk H.-P."/>
            <person name="Brambilla E."/>
            <person name="Spring S."/>
            <person name="Stams A.F."/>
            <person name="Woyke T."/>
        </authorList>
    </citation>
    <scope>NUCLEOTIDE SEQUENCE [LARGE SCALE GENOMIC DNA]</scope>
    <source>
        <strain evidence="2 3">DSM 7213</strain>
    </source>
</reference>
<dbReference type="Gene3D" id="3.30.70.270">
    <property type="match status" value="1"/>
</dbReference>
<evidence type="ECO:0000313" key="3">
    <source>
        <dbReference type="Proteomes" id="UP000013520"/>
    </source>
</evidence>
<dbReference type="RefSeq" id="WP_006523636.1">
    <property type="nucleotide sequence ID" value="NC_021184.1"/>
</dbReference>
<dbReference type="InterPro" id="IPR043128">
    <property type="entry name" value="Rev_trsase/Diguanyl_cyclase"/>
</dbReference>
<dbReference type="CDD" id="cd01949">
    <property type="entry name" value="GGDEF"/>
    <property type="match status" value="1"/>
</dbReference>
<dbReference type="GO" id="GO:0052621">
    <property type="term" value="F:diguanylate cyclase activity"/>
    <property type="evidence" value="ECO:0007669"/>
    <property type="project" value="TreeGrafter"/>
</dbReference>
<keyword evidence="3" id="KW-1185">Reference proteome</keyword>
<name>R4KRE3_9FIRM</name>